<dbReference type="EMBL" id="CP136890">
    <property type="protein sequence ID" value="WOK93987.1"/>
    <property type="molecule type" value="Genomic_DNA"/>
</dbReference>
<dbReference type="AlphaFoldDB" id="A0AAQ3JQF7"/>
<organism evidence="2 3">
    <name type="scientific">Canna indica</name>
    <name type="common">Indian-shot</name>
    <dbReference type="NCBI Taxonomy" id="4628"/>
    <lineage>
        <taxon>Eukaryota</taxon>
        <taxon>Viridiplantae</taxon>
        <taxon>Streptophyta</taxon>
        <taxon>Embryophyta</taxon>
        <taxon>Tracheophyta</taxon>
        <taxon>Spermatophyta</taxon>
        <taxon>Magnoliopsida</taxon>
        <taxon>Liliopsida</taxon>
        <taxon>Zingiberales</taxon>
        <taxon>Cannaceae</taxon>
        <taxon>Canna</taxon>
    </lineage>
</organism>
<dbReference type="Proteomes" id="UP001327560">
    <property type="component" value="Chromosome 1"/>
</dbReference>
<sequence>MYIYSTRFNHHISHNPHLSQYCSYKDHGSGRRPHAPVSLHRVYFLLVRSRHRVNGVLLPRPEHVAGDSDGRHLLRLRRPAAYDVPVAGGARPWRRSRRRAEPRRSAERRRRDDMALLQTQVLALAGADMAEHVAAVGVGPLLADVKERSFTGRRRTPLIVKLIEL</sequence>
<feature type="region of interest" description="Disordered" evidence="1">
    <location>
        <begin position="92"/>
        <end position="112"/>
    </location>
</feature>
<feature type="compositionally biased region" description="Basic residues" evidence="1">
    <location>
        <begin position="92"/>
        <end position="101"/>
    </location>
</feature>
<gene>
    <name evidence="2" type="ORF">Cni_G02688</name>
</gene>
<evidence type="ECO:0000313" key="2">
    <source>
        <dbReference type="EMBL" id="WOK93987.1"/>
    </source>
</evidence>
<protein>
    <submittedName>
        <fullName evidence="2">Uncharacterized protein</fullName>
    </submittedName>
</protein>
<name>A0AAQ3JQF7_9LILI</name>
<feature type="compositionally biased region" description="Basic and acidic residues" evidence="1">
    <location>
        <begin position="102"/>
        <end position="112"/>
    </location>
</feature>
<evidence type="ECO:0000313" key="3">
    <source>
        <dbReference type="Proteomes" id="UP001327560"/>
    </source>
</evidence>
<reference evidence="2 3" key="1">
    <citation type="submission" date="2023-10" db="EMBL/GenBank/DDBJ databases">
        <title>Chromosome-scale genome assembly provides insights into flower coloration mechanisms of Canna indica.</title>
        <authorList>
            <person name="Li C."/>
        </authorList>
    </citation>
    <scope>NUCLEOTIDE SEQUENCE [LARGE SCALE GENOMIC DNA]</scope>
    <source>
        <tissue evidence="2">Flower</tissue>
    </source>
</reference>
<accession>A0AAQ3JQF7</accession>
<evidence type="ECO:0000256" key="1">
    <source>
        <dbReference type="SAM" id="MobiDB-lite"/>
    </source>
</evidence>
<proteinExistence type="predicted"/>
<keyword evidence="3" id="KW-1185">Reference proteome</keyword>